<organism evidence="1 2">
    <name type="scientific">Methanococcus voltae</name>
    <dbReference type="NCBI Taxonomy" id="2188"/>
    <lineage>
        <taxon>Archaea</taxon>
        <taxon>Methanobacteriati</taxon>
        <taxon>Methanobacteriota</taxon>
        <taxon>Methanomada group</taxon>
        <taxon>Methanococci</taxon>
        <taxon>Methanococcales</taxon>
        <taxon>Methanococcaceae</taxon>
        <taxon>Methanococcus</taxon>
    </lineage>
</organism>
<protein>
    <submittedName>
        <fullName evidence="1">Formate-dependent nitrite reductase cytochrome c552 subunit</fullName>
    </submittedName>
</protein>
<evidence type="ECO:0000313" key="1">
    <source>
        <dbReference type="EMBL" id="MBP2200629.1"/>
    </source>
</evidence>
<dbReference type="EMBL" id="JAGGMV010000001">
    <property type="protein sequence ID" value="MBP2200629.1"/>
    <property type="molecule type" value="Genomic_DNA"/>
</dbReference>
<reference evidence="1" key="1">
    <citation type="submission" date="2021-03" db="EMBL/GenBank/DDBJ databases">
        <title>Genomic Encyclopedia of Type Strains, Phase IV (KMG-V): Genome sequencing to study the core and pangenomes of soil and plant-associated prokaryotes.</title>
        <authorList>
            <person name="Whitman W."/>
        </authorList>
    </citation>
    <scope>NUCLEOTIDE SEQUENCE</scope>
    <source>
        <strain evidence="1">C4</strain>
    </source>
</reference>
<evidence type="ECO:0000313" key="2">
    <source>
        <dbReference type="Proteomes" id="UP000740329"/>
    </source>
</evidence>
<dbReference type="AlphaFoldDB" id="A0A8J7RLU3"/>
<accession>A0A8J7RLU3</accession>
<dbReference type="RefSeq" id="WP_245314762.1">
    <property type="nucleotide sequence ID" value="NZ_JAGGMV010000001.1"/>
</dbReference>
<proteinExistence type="predicted"/>
<comment type="caution">
    <text evidence="1">The sequence shown here is derived from an EMBL/GenBank/DDBJ whole genome shotgun (WGS) entry which is preliminary data.</text>
</comment>
<dbReference type="Proteomes" id="UP000740329">
    <property type="component" value="Unassembled WGS sequence"/>
</dbReference>
<sequence>MDKDMEMVVNLVEILEKKGVGVQLSVEDQKTVEITVKDKKIDINIVKPANIGKLLKELDLPMGK</sequence>
<gene>
    <name evidence="1" type="ORF">J3E07_000027</name>
</gene>
<name>A0A8J7RLU3_METVO</name>